<comment type="caution">
    <text evidence="2">The sequence shown here is derived from an EMBL/GenBank/DDBJ whole genome shotgun (WGS) entry which is preliminary data.</text>
</comment>
<evidence type="ECO:0000256" key="1">
    <source>
        <dbReference type="SAM" id="MobiDB-lite"/>
    </source>
</evidence>
<gene>
    <name evidence="2" type="ORF">THAOC_21498</name>
</gene>
<evidence type="ECO:0000313" key="2">
    <source>
        <dbReference type="EMBL" id="EJK58381.1"/>
    </source>
</evidence>
<reference evidence="2 3" key="1">
    <citation type="journal article" date="2012" name="Genome Biol.">
        <title>Genome and low-iron response of an oceanic diatom adapted to chronic iron limitation.</title>
        <authorList>
            <person name="Lommer M."/>
            <person name="Specht M."/>
            <person name="Roy A.S."/>
            <person name="Kraemer L."/>
            <person name="Andreson R."/>
            <person name="Gutowska M.A."/>
            <person name="Wolf J."/>
            <person name="Bergner S.V."/>
            <person name="Schilhabel M.B."/>
            <person name="Klostermeier U.C."/>
            <person name="Beiko R.G."/>
            <person name="Rosenstiel P."/>
            <person name="Hippler M."/>
            <person name="Laroche J."/>
        </authorList>
    </citation>
    <scope>NUCLEOTIDE SEQUENCE [LARGE SCALE GENOMIC DNA]</scope>
    <source>
        <strain evidence="2 3">CCMP1005</strain>
    </source>
</reference>
<accession>K0SBS1</accession>
<evidence type="ECO:0000313" key="3">
    <source>
        <dbReference type="Proteomes" id="UP000266841"/>
    </source>
</evidence>
<feature type="region of interest" description="Disordered" evidence="1">
    <location>
        <begin position="285"/>
        <end position="307"/>
    </location>
</feature>
<feature type="region of interest" description="Disordered" evidence="1">
    <location>
        <begin position="73"/>
        <end position="100"/>
    </location>
</feature>
<dbReference type="Proteomes" id="UP000266841">
    <property type="component" value="Unassembled WGS sequence"/>
</dbReference>
<organism evidence="2 3">
    <name type="scientific">Thalassiosira oceanica</name>
    <name type="common">Marine diatom</name>
    <dbReference type="NCBI Taxonomy" id="159749"/>
    <lineage>
        <taxon>Eukaryota</taxon>
        <taxon>Sar</taxon>
        <taxon>Stramenopiles</taxon>
        <taxon>Ochrophyta</taxon>
        <taxon>Bacillariophyta</taxon>
        <taxon>Coscinodiscophyceae</taxon>
        <taxon>Thalassiosirophycidae</taxon>
        <taxon>Thalassiosirales</taxon>
        <taxon>Thalassiosiraceae</taxon>
        <taxon>Thalassiosira</taxon>
    </lineage>
</organism>
<name>K0SBS1_THAOC</name>
<keyword evidence="3" id="KW-1185">Reference proteome</keyword>
<feature type="compositionally biased region" description="Basic and acidic residues" evidence="1">
    <location>
        <begin position="88"/>
        <end position="100"/>
    </location>
</feature>
<sequence length="337" mass="38407">MQLCRKGDYVPRAIKKKGPRRRRRRRRRRWTTTTLQTDKNIKSDQTTLWPCPPVRTVGWDWAAHVAPLMRGDLAGPQMKQSGAASTRGNHEPTTRPRREHAGKLIASSLPRRPYTSPTLSLASAAVSWEMAKTTYRHGLATAPEIAYVQPRRRKKSRIKAIDPSRVRLRISYSNIMSPTFMGDPRQISRTLEGRCRRSWRRFKKPPARAWSCGDFPVRRSRRVPSAAKPSPDGREHFRVRGVLGHPWSLEWTNSSIPKMICLSPGFDRESGVLRSLTLLTLLPGRRSPLAGPRPVNSPPTNQTADHGSLHLVGRHQRQPSEVKLAKQRHVPVKFNLR</sequence>
<dbReference type="EMBL" id="AGNL01025374">
    <property type="protein sequence ID" value="EJK58381.1"/>
    <property type="molecule type" value="Genomic_DNA"/>
</dbReference>
<feature type="compositionally biased region" description="Polar residues" evidence="1">
    <location>
        <begin position="78"/>
        <end position="87"/>
    </location>
</feature>
<dbReference type="AlphaFoldDB" id="K0SBS1"/>
<protein>
    <submittedName>
        <fullName evidence="2">Uncharacterized protein</fullName>
    </submittedName>
</protein>
<proteinExistence type="predicted"/>